<accession>A0AAI8V3J8</accession>
<keyword evidence="2" id="KW-0863">Zinc-finger</keyword>
<dbReference type="GO" id="GO:0048024">
    <property type="term" value="P:regulation of mRNA splicing, via spliceosome"/>
    <property type="evidence" value="ECO:0007669"/>
    <property type="project" value="TreeGrafter"/>
</dbReference>
<reference evidence="5" key="1">
    <citation type="submission" date="2023-10" db="EMBL/GenBank/DDBJ databases">
        <authorList>
            <person name="Hackl T."/>
        </authorList>
    </citation>
    <scope>NUCLEOTIDE SEQUENCE</scope>
</reference>
<keyword evidence="2" id="KW-0507">mRNA processing</keyword>
<organism evidence="5 6">
    <name type="scientific">Anthostomella pinea</name>
    <dbReference type="NCBI Taxonomy" id="933095"/>
    <lineage>
        <taxon>Eukaryota</taxon>
        <taxon>Fungi</taxon>
        <taxon>Dikarya</taxon>
        <taxon>Ascomycota</taxon>
        <taxon>Pezizomycotina</taxon>
        <taxon>Sordariomycetes</taxon>
        <taxon>Xylariomycetidae</taxon>
        <taxon>Xylariales</taxon>
        <taxon>Xylariaceae</taxon>
        <taxon>Anthostomella</taxon>
    </lineage>
</organism>
<dbReference type="EMBL" id="CAUWAG010000003">
    <property type="protein sequence ID" value="CAJ2500258.1"/>
    <property type="molecule type" value="Genomic_DNA"/>
</dbReference>
<keyword evidence="2" id="KW-0747">Spliceosome</keyword>
<evidence type="ECO:0000313" key="6">
    <source>
        <dbReference type="Proteomes" id="UP001295740"/>
    </source>
</evidence>
<evidence type="ECO:0000256" key="1">
    <source>
        <dbReference type="ARBA" id="ARBA00022723"/>
    </source>
</evidence>
<dbReference type="PANTHER" id="PTHR11208">
    <property type="entry name" value="RNA-BINDING PROTEIN RELATED"/>
    <property type="match status" value="1"/>
</dbReference>
<feature type="domain" description="Splicing factor 1 helix-hairpin" evidence="4">
    <location>
        <begin position="7"/>
        <end position="109"/>
    </location>
</feature>
<dbReference type="GO" id="GO:0000398">
    <property type="term" value="P:mRNA splicing, via spliceosome"/>
    <property type="evidence" value="ECO:0007669"/>
    <property type="project" value="UniProtKB-UniRule"/>
</dbReference>
<dbReference type="GO" id="GO:0045131">
    <property type="term" value="F:pre-mRNA branch point binding"/>
    <property type="evidence" value="ECO:0007669"/>
    <property type="project" value="UniProtKB-UniRule"/>
</dbReference>
<dbReference type="InterPro" id="IPR036612">
    <property type="entry name" value="KH_dom_type_1_sf"/>
</dbReference>
<keyword evidence="1 2" id="KW-0479">Metal-binding</keyword>
<dbReference type="Pfam" id="PF16275">
    <property type="entry name" value="SF1-HH"/>
    <property type="match status" value="1"/>
</dbReference>
<comment type="similarity">
    <text evidence="2">Belongs to the BBP/SF1 family.</text>
</comment>
<dbReference type="GO" id="GO:0005681">
    <property type="term" value="C:spliceosomal complex"/>
    <property type="evidence" value="ECO:0007669"/>
    <property type="project" value="UniProtKB-KW"/>
</dbReference>
<feature type="region of interest" description="Disordered" evidence="3">
    <location>
        <begin position="50"/>
        <end position="85"/>
    </location>
</feature>
<evidence type="ECO:0000313" key="5">
    <source>
        <dbReference type="EMBL" id="CAJ2500258.1"/>
    </source>
</evidence>
<comment type="function">
    <text evidence="2">Necessary for the splicing of pre-mRNA. Has a role in the recognition of the branch site (5'-UACUAAC-3'), the pyrimidine tract and the 3'-splice site at the 3'-end of introns.</text>
</comment>
<evidence type="ECO:0000256" key="3">
    <source>
        <dbReference type="SAM" id="MobiDB-lite"/>
    </source>
</evidence>
<evidence type="ECO:0000259" key="4">
    <source>
        <dbReference type="Pfam" id="PF16275"/>
    </source>
</evidence>
<keyword evidence="6" id="KW-1185">Reference proteome</keyword>
<dbReference type="Gene3D" id="3.30.1370.10">
    <property type="entry name" value="K Homology domain, type 1"/>
    <property type="match status" value="1"/>
</dbReference>
<sequence length="192" mass="22042">MASHRISRWTDNTTLQLPTAITAPMTSQQLDAYVMHVRIEELTQKLRMNDVVTANRGRRSPSSEPTYDASGRRTNTRQQRQRQRLEDEGHVLIRTAIKAIPNYRAPARYVSQSTFKEKIYIPVKDFPEKLDTAKELLQDVIETIIAAPKANDRKRQQLRDLAVVNGTFRDDEGRIEEREVAGIAAHDFTPPF</sequence>
<dbReference type="InterPro" id="IPR032570">
    <property type="entry name" value="SF1-HH"/>
</dbReference>
<dbReference type="AlphaFoldDB" id="A0AAI8V3J8"/>
<protein>
    <recommendedName>
        <fullName evidence="2">Branchpoint-bridging protein</fullName>
    </recommendedName>
</protein>
<dbReference type="GO" id="GO:0008270">
    <property type="term" value="F:zinc ion binding"/>
    <property type="evidence" value="ECO:0007669"/>
    <property type="project" value="UniProtKB-UniRule"/>
</dbReference>
<name>A0AAI8V3J8_9PEZI</name>
<proteinExistence type="inferred from homology"/>
<comment type="caution">
    <text evidence="5">The sequence shown here is derived from an EMBL/GenBank/DDBJ whole genome shotgun (WGS) entry which is preliminary data.</text>
</comment>
<dbReference type="GO" id="GO:0003729">
    <property type="term" value="F:mRNA binding"/>
    <property type="evidence" value="ECO:0007669"/>
    <property type="project" value="TreeGrafter"/>
</dbReference>
<keyword evidence="2" id="KW-0539">Nucleus</keyword>
<keyword evidence="2" id="KW-0862">Zinc</keyword>
<dbReference type="Gene3D" id="6.10.140.1790">
    <property type="match status" value="1"/>
</dbReference>
<keyword evidence="2" id="KW-0508">mRNA splicing</keyword>
<evidence type="ECO:0000256" key="2">
    <source>
        <dbReference type="RuleBase" id="RU367126"/>
    </source>
</evidence>
<gene>
    <name evidence="5" type="ORF">KHLLAP_LOCUS726</name>
</gene>
<dbReference type="InterPro" id="IPR047086">
    <property type="entry name" value="SF1-HH_sf"/>
</dbReference>
<dbReference type="Proteomes" id="UP001295740">
    <property type="component" value="Unassembled WGS sequence"/>
</dbReference>
<dbReference type="PANTHER" id="PTHR11208:SF45">
    <property type="entry name" value="SPLICING FACTOR 1"/>
    <property type="match status" value="1"/>
</dbReference>
<dbReference type="InterPro" id="IPR045071">
    <property type="entry name" value="BBP-like"/>
</dbReference>
<comment type="subcellular location">
    <subcellularLocation>
        <location evidence="2">Nucleus</location>
    </subcellularLocation>
</comment>